<dbReference type="STRING" id="634771.SAMN04488128_106447"/>
<evidence type="ECO:0000256" key="1">
    <source>
        <dbReference type="ARBA" id="ARBA00022553"/>
    </source>
</evidence>
<evidence type="ECO:0000256" key="5">
    <source>
        <dbReference type="PROSITE-ProRule" id="PRU00169"/>
    </source>
</evidence>
<keyword evidence="3 8" id="KW-0238">DNA-binding</keyword>
<dbReference type="SMART" id="SM00448">
    <property type="entry name" value="REC"/>
    <property type="match status" value="1"/>
</dbReference>
<dbReference type="SMART" id="SM00421">
    <property type="entry name" value="HTH_LUXR"/>
    <property type="match status" value="1"/>
</dbReference>
<evidence type="ECO:0000256" key="2">
    <source>
        <dbReference type="ARBA" id="ARBA00023015"/>
    </source>
</evidence>
<feature type="domain" description="Response regulatory" evidence="7">
    <location>
        <begin position="9"/>
        <end position="125"/>
    </location>
</feature>
<dbReference type="EMBL" id="FUWZ01000006">
    <property type="protein sequence ID" value="SKA44604.1"/>
    <property type="molecule type" value="Genomic_DNA"/>
</dbReference>
<dbReference type="InterPro" id="IPR039420">
    <property type="entry name" value="WalR-like"/>
</dbReference>
<proteinExistence type="predicted"/>
<dbReference type="CDD" id="cd17535">
    <property type="entry name" value="REC_NarL-like"/>
    <property type="match status" value="1"/>
</dbReference>
<evidence type="ECO:0000259" key="7">
    <source>
        <dbReference type="PROSITE" id="PS50110"/>
    </source>
</evidence>
<dbReference type="InterPro" id="IPR011006">
    <property type="entry name" value="CheY-like_superfamily"/>
</dbReference>
<dbReference type="PANTHER" id="PTHR43214:SF41">
    <property type="entry name" value="NITRATE_NITRITE RESPONSE REGULATOR PROTEIN NARP"/>
    <property type="match status" value="1"/>
</dbReference>
<feature type="domain" description="HTH luxR-type" evidence="6">
    <location>
        <begin position="146"/>
        <end position="211"/>
    </location>
</feature>
<name>A0A1T4TVZ4_9BACT</name>
<dbReference type="InterPro" id="IPR000792">
    <property type="entry name" value="Tscrpt_reg_LuxR_C"/>
</dbReference>
<evidence type="ECO:0000256" key="3">
    <source>
        <dbReference type="ARBA" id="ARBA00023125"/>
    </source>
</evidence>
<dbReference type="SUPFAM" id="SSF52172">
    <property type="entry name" value="CheY-like"/>
    <property type="match status" value="1"/>
</dbReference>
<evidence type="ECO:0000259" key="6">
    <source>
        <dbReference type="PROSITE" id="PS50043"/>
    </source>
</evidence>
<gene>
    <name evidence="8" type="ORF">SAMN04488128_106447</name>
</gene>
<evidence type="ECO:0000313" key="9">
    <source>
        <dbReference type="Proteomes" id="UP000190367"/>
    </source>
</evidence>
<feature type="modified residue" description="4-aspartylphosphate" evidence="5">
    <location>
        <position position="60"/>
    </location>
</feature>
<dbReference type="GO" id="GO:0000160">
    <property type="term" value="P:phosphorelay signal transduction system"/>
    <property type="evidence" value="ECO:0007669"/>
    <property type="project" value="InterPro"/>
</dbReference>
<dbReference type="Pfam" id="PF00196">
    <property type="entry name" value="GerE"/>
    <property type="match status" value="1"/>
</dbReference>
<dbReference type="GO" id="GO:0006355">
    <property type="term" value="P:regulation of DNA-templated transcription"/>
    <property type="evidence" value="ECO:0007669"/>
    <property type="project" value="InterPro"/>
</dbReference>
<dbReference type="PANTHER" id="PTHR43214">
    <property type="entry name" value="TWO-COMPONENT RESPONSE REGULATOR"/>
    <property type="match status" value="1"/>
</dbReference>
<dbReference type="AlphaFoldDB" id="A0A1T4TVZ4"/>
<evidence type="ECO:0000313" key="8">
    <source>
        <dbReference type="EMBL" id="SKA44604.1"/>
    </source>
</evidence>
<dbReference type="PROSITE" id="PS50110">
    <property type="entry name" value="RESPONSE_REGULATORY"/>
    <property type="match status" value="1"/>
</dbReference>
<dbReference type="PRINTS" id="PR00038">
    <property type="entry name" value="HTHLUXR"/>
</dbReference>
<reference evidence="9" key="1">
    <citation type="submission" date="2017-02" db="EMBL/GenBank/DDBJ databases">
        <authorList>
            <person name="Varghese N."/>
            <person name="Submissions S."/>
        </authorList>
    </citation>
    <scope>NUCLEOTIDE SEQUENCE [LARGE SCALE GENOMIC DNA]</scope>
    <source>
        <strain evidence="9">DSM 22224</strain>
    </source>
</reference>
<sequence>MPLMNDTIVLAIVDDHPIVIEGLRTLLKEEPQISIAGSFTRGKDFMDFLQHNKVDLVLLDIMLPDTSGMDLCRDIKKMSPDTVVLALSNHTERSIILQILQNGASGYLVKNVSSTELLNCLKEALKGEIAFSKEVKEIITRPAQHEFKKVPTLTKREKQILQLVSQGKTTPMMAQELNVSPLTIETHRRNLLQKFDVKNVAELMMAAVQHKMITGI</sequence>
<dbReference type="Proteomes" id="UP000190367">
    <property type="component" value="Unassembled WGS sequence"/>
</dbReference>
<organism evidence="8 9">
    <name type="scientific">Chitinophaga eiseniae</name>
    <dbReference type="NCBI Taxonomy" id="634771"/>
    <lineage>
        <taxon>Bacteria</taxon>
        <taxon>Pseudomonadati</taxon>
        <taxon>Bacteroidota</taxon>
        <taxon>Chitinophagia</taxon>
        <taxon>Chitinophagales</taxon>
        <taxon>Chitinophagaceae</taxon>
        <taxon>Chitinophaga</taxon>
    </lineage>
</organism>
<dbReference type="GO" id="GO:0003677">
    <property type="term" value="F:DNA binding"/>
    <property type="evidence" value="ECO:0007669"/>
    <property type="project" value="UniProtKB-KW"/>
</dbReference>
<dbReference type="SUPFAM" id="SSF46894">
    <property type="entry name" value="C-terminal effector domain of the bipartite response regulators"/>
    <property type="match status" value="1"/>
</dbReference>
<keyword evidence="2" id="KW-0805">Transcription regulation</keyword>
<protein>
    <submittedName>
        <fullName evidence="8">DNA-binding response regulator, NarL/FixJ family, contains REC and HTH domains</fullName>
    </submittedName>
</protein>
<dbReference type="InterPro" id="IPR001789">
    <property type="entry name" value="Sig_transdc_resp-reg_receiver"/>
</dbReference>
<dbReference type="InterPro" id="IPR016032">
    <property type="entry name" value="Sig_transdc_resp-reg_C-effctor"/>
</dbReference>
<accession>A0A1T4TVZ4</accession>
<dbReference type="Gene3D" id="3.40.50.2300">
    <property type="match status" value="1"/>
</dbReference>
<dbReference type="InterPro" id="IPR058245">
    <property type="entry name" value="NreC/VraR/RcsB-like_REC"/>
</dbReference>
<keyword evidence="1 5" id="KW-0597">Phosphoprotein</keyword>
<evidence type="ECO:0000256" key="4">
    <source>
        <dbReference type="ARBA" id="ARBA00023163"/>
    </source>
</evidence>
<dbReference type="CDD" id="cd06170">
    <property type="entry name" value="LuxR_C_like"/>
    <property type="match status" value="1"/>
</dbReference>
<dbReference type="PROSITE" id="PS50043">
    <property type="entry name" value="HTH_LUXR_2"/>
    <property type="match status" value="1"/>
</dbReference>
<keyword evidence="4" id="KW-0804">Transcription</keyword>
<dbReference type="RefSeq" id="WP_078672783.1">
    <property type="nucleotide sequence ID" value="NZ_FUWZ01000006.1"/>
</dbReference>
<keyword evidence="9" id="KW-1185">Reference proteome</keyword>
<dbReference type="Pfam" id="PF00072">
    <property type="entry name" value="Response_reg"/>
    <property type="match status" value="1"/>
</dbReference>